<dbReference type="EMBL" id="PKTG01000033">
    <property type="protein sequence ID" value="PLX19381.1"/>
    <property type="molecule type" value="Genomic_DNA"/>
</dbReference>
<dbReference type="Gene3D" id="1.25.40.10">
    <property type="entry name" value="Tetratricopeptide repeat domain"/>
    <property type="match status" value="1"/>
</dbReference>
<organism evidence="1 2">
    <name type="scientific">Muiribacterium halophilum</name>
    <dbReference type="NCBI Taxonomy" id="2053465"/>
    <lineage>
        <taxon>Bacteria</taxon>
        <taxon>Candidatus Muiribacteriota</taxon>
        <taxon>Candidatus Muiribacteriia</taxon>
        <taxon>Candidatus Muiribacteriales</taxon>
        <taxon>Candidatus Muiribacteriaceae</taxon>
        <taxon>Candidatus Muiribacterium</taxon>
    </lineage>
</organism>
<sequence>MIKKIPLIIMILTVSIIQIFASTIPSYVFDVLKEFKQSGLVEFSSEFPIEKIRSRYMISREVNNVIYNFAKSPNSFSSAEIQNLGKLAGEFSEELRLINSSNLSKFTTILRMLTTKIETTKSYVMSSRFHTLGKNGEIENKTKIVHGNVVSAEVHTERAIKLFYLGRYTKSMLELNNAIAKYPNYLTAHFWLGRVFVKKGEYRKAIGSWQKVVNSLGNKIYISDFIQRKSDFNEVFMEILEVLSAYPDDNTANNLLKTLQDNLRLEK</sequence>
<reference evidence="1 2" key="1">
    <citation type="submission" date="2017-11" db="EMBL/GenBank/DDBJ databases">
        <title>Genome-resolved metagenomics identifies genetic mobility, metabolic interactions, and unexpected diversity in perchlorate-reducing communities.</title>
        <authorList>
            <person name="Barnum T.P."/>
            <person name="Figueroa I.A."/>
            <person name="Carlstrom C.I."/>
            <person name="Lucas L.N."/>
            <person name="Engelbrektson A.L."/>
            <person name="Coates J.D."/>
        </authorList>
    </citation>
    <scope>NUCLEOTIDE SEQUENCE [LARGE SCALE GENOMIC DNA]</scope>
    <source>
        <strain evidence="1">BM706</strain>
    </source>
</reference>
<comment type="caution">
    <text evidence="1">The sequence shown here is derived from an EMBL/GenBank/DDBJ whole genome shotgun (WGS) entry which is preliminary data.</text>
</comment>
<dbReference type="Proteomes" id="UP000234857">
    <property type="component" value="Unassembled WGS sequence"/>
</dbReference>
<gene>
    <name evidence="1" type="ORF">C0601_02090</name>
</gene>
<name>A0A2N5ZL81_MUIH1</name>
<dbReference type="AlphaFoldDB" id="A0A2N5ZL81"/>
<protein>
    <submittedName>
        <fullName evidence="1">Uncharacterized protein</fullName>
    </submittedName>
</protein>
<proteinExistence type="predicted"/>
<evidence type="ECO:0000313" key="2">
    <source>
        <dbReference type="Proteomes" id="UP000234857"/>
    </source>
</evidence>
<evidence type="ECO:0000313" key="1">
    <source>
        <dbReference type="EMBL" id="PLX19381.1"/>
    </source>
</evidence>
<dbReference type="SUPFAM" id="SSF48452">
    <property type="entry name" value="TPR-like"/>
    <property type="match status" value="1"/>
</dbReference>
<accession>A0A2N5ZL81</accession>
<dbReference type="InterPro" id="IPR011990">
    <property type="entry name" value="TPR-like_helical_dom_sf"/>
</dbReference>